<evidence type="ECO:0000256" key="1">
    <source>
        <dbReference type="SAM" id="Phobius"/>
    </source>
</evidence>
<sequence>MREQDQQQSTFWPLTPLVAVLTTVAGVIALYYAQAALVPALGGGCDENARPACGLGIGVQLIGYGFGVTCVAMIAGVVVALRHRTDPRGAVLRRGLLVAAGCLVLYVVLSAVAWLSG</sequence>
<protein>
    <submittedName>
        <fullName evidence="2">Uncharacterized protein</fullName>
    </submittedName>
</protein>
<comment type="caution">
    <text evidence="2">The sequence shown here is derived from an EMBL/GenBank/DDBJ whole genome shotgun (WGS) entry which is preliminary data.</text>
</comment>
<dbReference type="EMBL" id="JAMTCK010000004">
    <property type="protein sequence ID" value="MCP2165084.1"/>
    <property type="molecule type" value="Genomic_DNA"/>
</dbReference>
<gene>
    <name evidence="2" type="ORF">LX83_001933</name>
</gene>
<evidence type="ECO:0000313" key="3">
    <source>
        <dbReference type="Proteomes" id="UP001206128"/>
    </source>
</evidence>
<keyword evidence="1" id="KW-1133">Transmembrane helix</keyword>
<name>A0AAE3GCY0_9PSEU</name>
<reference evidence="2" key="1">
    <citation type="submission" date="2022-06" db="EMBL/GenBank/DDBJ databases">
        <title>Genomic Encyclopedia of Archaeal and Bacterial Type Strains, Phase II (KMG-II): from individual species to whole genera.</title>
        <authorList>
            <person name="Goeker M."/>
        </authorList>
    </citation>
    <scope>NUCLEOTIDE SEQUENCE</scope>
    <source>
        <strain evidence="2">DSM 43935</strain>
    </source>
</reference>
<keyword evidence="3" id="KW-1185">Reference proteome</keyword>
<dbReference type="AlphaFoldDB" id="A0AAE3GCY0"/>
<keyword evidence="1" id="KW-0812">Transmembrane</keyword>
<dbReference type="Proteomes" id="UP001206128">
    <property type="component" value="Unassembled WGS sequence"/>
</dbReference>
<accession>A0AAE3GCY0</accession>
<proteinExistence type="predicted"/>
<feature type="transmembrane region" description="Helical" evidence="1">
    <location>
        <begin position="95"/>
        <end position="115"/>
    </location>
</feature>
<evidence type="ECO:0000313" key="2">
    <source>
        <dbReference type="EMBL" id="MCP2165084.1"/>
    </source>
</evidence>
<organism evidence="2 3">
    <name type="scientific">Goodfellowiella coeruleoviolacea</name>
    <dbReference type="NCBI Taxonomy" id="334858"/>
    <lineage>
        <taxon>Bacteria</taxon>
        <taxon>Bacillati</taxon>
        <taxon>Actinomycetota</taxon>
        <taxon>Actinomycetes</taxon>
        <taxon>Pseudonocardiales</taxon>
        <taxon>Pseudonocardiaceae</taxon>
        <taxon>Goodfellowiella</taxon>
    </lineage>
</organism>
<feature type="transmembrane region" description="Helical" evidence="1">
    <location>
        <begin position="12"/>
        <end position="33"/>
    </location>
</feature>
<dbReference type="RefSeq" id="WP_253769563.1">
    <property type="nucleotide sequence ID" value="NZ_JAMTCK010000004.1"/>
</dbReference>
<feature type="transmembrane region" description="Helical" evidence="1">
    <location>
        <begin position="61"/>
        <end position="83"/>
    </location>
</feature>
<keyword evidence="1" id="KW-0472">Membrane</keyword>